<evidence type="ECO:0000256" key="3">
    <source>
        <dbReference type="ARBA" id="ARBA00022723"/>
    </source>
</evidence>
<dbReference type="EMBL" id="AP014648">
    <property type="protein sequence ID" value="BAQ15968.1"/>
    <property type="molecule type" value="Genomic_DNA"/>
</dbReference>
<organism evidence="9 10">
    <name type="scientific">Methyloceanibacter caenitepidi</name>
    <dbReference type="NCBI Taxonomy" id="1384459"/>
    <lineage>
        <taxon>Bacteria</taxon>
        <taxon>Pseudomonadati</taxon>
        <taxon>Pseudomonadota</taxon>
        <taxon>Alphaproteobacteria</taxon>
        <taxon>Hyphomicrobiales</taxon>
        <taxon>Hyphomicrobiaceae</taxon>
        <taxon>Methyloceanibacter</taxon>
    </lineage>
</organism>
<dbReference type="InterPro" id="IPR009056">
    <property type="entry name" value="Cyt_c-like_dom"/>
</dbReference>
<dbReference type="InterPro" id="IPR050597">
    <property type="entry name" value="Cytochrome_c_Oxidase_Subunit"/>
</dbReference>
<keyword evidence="7" id="KW-0732">Signal</keyword>
<dbReference type="STRING" id="1384459.GL4_0502"/>
<reference evidence="9 10" key="1">
    <citation type="submission" date="2014-09" db="EMBL/GenBank/DDBJ databases">
        <title>Genome sequencing of Methyloceanibacter caenitepidi Gela4.</title>
        <authorList>
            <person name="Takeuchi M."/>
            <person name="Susumu S."/>
            <person name="Kamagata Y."/>
            <person name="Oshima K."/>
            <person name="Hattori M."/>
            <person name="Iwasaki W."/>
        </authorList>
    </citation>
    <scope>NUCLEOTIDE SEQUENCE [LARGE SCALE GENOMIC DNA]</scope>
    <source>
        <strain evidence="9 10">Gela4</strain>
    </source>
</reference>
<sequence>MSKHLILAAAVVAAFVAPDVFAADAENGKQLYATCAACHGPAGAGNEALGAPPIAGMPAWYTVRQLNNFKTGIRGADPKDTHGQQMAPMAKMLGTDEDVADVAAYIETLQ</sequence>
<dbReference type="RefSeq" id="WP_052464064.1">
    <property type="nucleotide sequence ID" value="NZ_AP014648.1"/>
</dbReference>
<dbReference type="GO" id="GO:0046872">
    <property type="term" value="F:metal ion binding"/>
    <property type="evidence" value="ECO:0007669"/>
    <property type="project" value="UniProtKB-KW"/>
</dbReference>
<dbReference type="Gene3D" id="1.10.760.10">
    <property type="entry name" value="Cytochrome c-like domain"/>
    <property type="match status" value="1"/>
</dbReference>
<evidence type="ECO:0000259" key="8">
    <source>
        <dbReference type="PROSITE" id="PS51007"/>
    </source>
</evidence>
<dbReference type="Proteomes" id="UP000031643">
    <property type="component" value="Chromosome"/>
</dbReference>
<dbReference type="SUPFAM" id="SSF46626">
    <property type="entry name" value="Cytochrome c"/>
    <property type="match status" value="1"/>
</dbReference>
<evidence type="ECO:0000256" key="1">
    <source>
        <dbReference type="ARBA" id="ARBA00022448"/>
    </source>
</evidence>
<keyword evidence="10" id="KW-1185">Reference proteome</keyword>
<dbReference type="KEGG" id="mcg:GL4_0502"/>
<dbReference type="Pfam" id="PF00034">
    <property type="entry name" value="Cytochrom_C"/>
    <property type="match status" value="1"/>
</dbReference>
<name>A0A0A8JYU2_9HYPH</name>
<dbReference type="PANTHER" id="PTHR33751:SF9">
    <property type="entry name" value="CYTOCHROME C4"/>
    <property type="match status" value="1"/>
</dbReference>
<dbReference type="PROSITE" id="PS51007">
    <property type="entry name" value="CYTC"/>
    <property type="match status" value="1"/>
</dbReference>
<dbReference type="GO" id="GO:0009055">
    <property type="term" value="F:electron transfer activity"/>
    <property type="evidence" value="ECO:0007669"/>
    <property type="project" value="InterPro"/>
</dbReference>
<evidence type="ECO:0000256" key="5">
    <source>
        <dbReference type="ARBA" id="ARBA00023004"/>
    </source>
</evidence>
<feature type="chain" id="PRO_5002037672" evidence="7">
    <location>
        <begin position="23"/>
        <end position="110"/>
    </location>
</feature>
<keyword evidence="4" id="KW-0249">Electron transport</keyword>
<dbReference type="GO" id="GO:0020037">
    <property type="term" value="F:heme binding"/>
    <property type="evidence" value="ECO:0007669"/>
    <property type="project" value="InterPro"/>
</dbReference>
<dbReference type="InterPro" id="IPR036909">
    <property type="entry name" value="Cyt_c-like_dom_sf"/>
</dbReference>
<evidence type="ECO:0000256" key="2">
    <source>
        <dbReference type="ARBA" id="ARBA00022617"/>
    </source>
</evidence>
<keyword evidence="5 6" id="KW-0408">Iron</keyword>
<feature type="signal peptide" evidence="7">
    <location>
        <begin position="1"/>
        <end position="22"/>
    </location>
</feature>
<feature type="domain" description="Cytochrome c" evidence="8">
    <location>
        <begin position="23"/>
        <end position="110"/>
    </location>
</feature>
<evidence type="ECO:0000256" key="7">
    <source>
        <dbReference type="SAM" id="SignalP"/>
    </source>
</evidence>
<dbReference type="OrthoDB" id="9808603at2"/>
<evidence type="ECO:0000256" key="4">
    <source>
        <dbReference type="ARBA" id="ARBA00022982"/>
    </source>
</evidence>
<keyword evidence="3 6" id="KW-0479">Metal-binding</keyword>
<dbReference type="PANTHER" id="PTHR33751">
    <property type="entry name" value="CBB3-TYPE CYTOCHROME C OXIDASE SUBUNIT FIXP"/>
    <property type="match status" value="1"/>
</dbReference>
<evidence type="ECO:0000313" key="10">
    <source>
        <dbReference type="Proteomes" id="UP000031643"/>
    </source>
</evidence>
<keyword evidence="1" id="KW-0813">Transport</keyword>
<protein>
    <submittedName>
        <fullName evidence="9">Cytochrome c4</fullName>
    </submittedName>
</protein>
<proteinExistence type="predicted"/>
<gene>
    <name evidence="9" type="ORF">GL4_0502</name>
</gene>
<evidence type="ECO:0000313" key="9">
    <source>
        <dbReference type="EMBL" id="BAQ15968.1"/>
    </source>
</evidence>
<evidence type="ECO:0000256" key="6">
    <source>
        <dbReference type="PROSITE-ProRule" id="PRU00433"/>
    </source>
</evidence>
<keyword evidence="2 6" id="KW-0349">Heme</keyword>
<accession>A0A0A8JYU2</accession>
<dbReference type="HOGENOM" id="CLU_128253_1_0_5"/>
<dbReference type="AlphaFoldDB" id="A0A0A8JYU2"/>